<dbReference type="PIRSF" id="PIRSF006268">
    <property type="entry name" value="ApbE"/>
    <property type="match status" value="1"/>
</dbReference>
<keyword evidence="14" id="KW-1185">Reference proteome</keyword>
<dbReference type="KEGG" id="mana:MAMMFC1_00941"/>
<keyword evidence="12" id="KW-0472">Membrane</keyword>
<feature type="chain" id="PRO_5039750318" description="FAD:protein FMN transferase" evidence="12">
    <location>
        <begin position="22"/>
        <end position="340"/>
    </location>
</feature>
<evidence type="ECO:0000256" key="3">
    <source>
        <dbReference type="ARBA" id="ARBA00022630"/>
    </source>
</evidence>
<dbReference type="PROSITE" id="PS51257">
    <property type="entry name" value="PROKAR_LIPOPROTEIN"/>
    <property type="match status" value="1"/>
</dbReference>
<dbReference type="PANTHER" id="PTHR30040:SF2">
    <property type="entry name" value="FAD:PROTEIN FMN TRANSFERASE"/>
    <property type="match status" value="1"/>
</dbReference>
<accession>A0A348AGU5</accession>
<comment type="function">
    <text evidence="12">Flavin transferase that catalyzes the transfer of the FMN moiety of FAD and its covalent binding to the hydroxyl group of a threonine residue in a target flavoprotein.</text>
</comment>
<dbReference type="AlphaFoldDB" id="A0A348AGU5"/>
<keyword evidence="12" id="KW-1003">Cell membrane</keyword>
<dbReference type="EMBL" id="AP018449">
    <property type="protein sequence ID" value="BBB90293.1"/>
    <property type="molecule type" value="Genomic_DNA"/>
</dbReference>
<proteinExistence type="inferred from homology"/>
<dbReference type="GO" id="GO:0046872">
    <property type="term" value="F:metal ion binding"/>
    <property type="evidence" value="ECO:0007669"/>
    <property type="project" value="UniProtKB-UniRule"/>
</dbReference>
<keyword evidence="5 10" id="KW-0479">Metal-binding</keyword>
<reference evidence="13 14" key="1">
    <citation type="journal article" date="2018" name="Int. J. Syst. Evol. Microbiol.">
        <title>Methylomusa anaerophila gen. nov., sp. nov., an anaerobic methanol-utilizing bacterium isolated from a microbial fuel cell.</title>
        <authorList>
            <person name="Amano N."/>
            <person name="Yamamuro A."/>
            <person name="Miyahara M."/>
            <person name="Kouzuma A."/>
            <person name="Abe T."/>
            <person name="Watanabe K."/>
        </authorList>
    </citation>
    <scope>NUCLEOTIDE SEQUENCE [LARGE SCALE GENOMIC DNA]</scope>
    <source>
        <strain evidence="13 14">MMFC1</strain>
    </source>
</reference>
<evidence type="ECO:0000256" key="10">
    <source>
        <dbReference type="PIRNR" id="PIRNR006268"/>
    </source>
</evidence>
<name>A0A348AGU5_9FIRM</name>
<keyword evidence="12 13" id="KW-0449">Lipoprotein</keyword>
<evidence type="ECO:0000256" key="8">
    <source>
        <dbReference type="ARBA" id="ARBA00031306"/>
    </source>
</evidence>
<gene>
    <name evidence="13" type="primary">apbE</name>
    <name evidence="13" type="ORF">MAMMFC1_00941</name>
</gene>
<organism evidence="13 14">
    <name type="scientific">Methylomusa anaerophila</name>
    <dbReference type="NCBI Taxonomy" id="1930071"/>
    <lineage>
        <taxon>Bacteria</taxon>
        <taxon>Bacillati</taxon>
        <taxon>Bacillota</taxon>
        <taxon>Negativicutes</taxon>
        <taxon>Selenomonadales</taxon>
        <taxon>Sporomusaceae</taxon>
        <taxon>Methylomusa</taxon>
    </lineage>
</organism>
<evidence type="ECO:0000256" key="12">
    <source>
        <dbReference type="RuleBase" id="RU363002"/>
    </source>
</evidence>
<evidence type="ECO:0000256" key="1">
    <source>
        <dbReference type="ARBA" id="ARBA00011955"/>
    </source>
</evidence>
<dbReference type="GO" id="GO:0016740">
    <property type="term" value="F:transferase activity"/>
    <property type="evidence" value="ECO:0007669"/>
    <property type="project" value="UniProtKB-UniRule"/>
</dbReference>
<sequence length="340" mass="37048">MRRRNLFILMPAAFILMFITAACSPGGIFAPKPYKETQFLMDTIIEITAYGSGSEAAVEAAFGEFKRIQGLADHFDPNSQVSKINAMAGKAPVQVDPELISLLKLAQSRSEKLDGALDVTVGPLTQLWGIGHKGEFVPTQAEIDKMLPLVNYRLLQIDETNNTVFLPQEGMSIDLGAVAKGFANRKAVEVMKARGIKSALLNAGGDVRVIGTKPDGQPWRIGVQHPRNSDGVIAKISMTGWDVLETSGDYQRYFIKDGVRYSHILDARTGRQPGELASVTMVTNSADENHILSTAIFILGAERGQQLLRHYFPEAEAILVTVDGRVILTPGLEGKVEVTQ</sequence>
<keyword evidence="7 10" id="KW-0460">Magnesium</keyword>
<dbReference type="Pfam" id="PF02424">
    <property type="entry name" value="ApbE"/>
    <property type="match status" value="1"/>
</dbReference>
<comment type="subcellular location">
    <subcellularLocation>
        <location evidence="12">Cell inner membrane</location>
        <topology evidence="12">Lipid-anchor</topology>
        <orientation evidence="12">Periplasmic side</orientation>
    </subcellularLocation>
</comment>
<evidence type="ECO:0000256" key="5">
    <source>
        <dbReference type="ARBA" id="ARBA00022723"/>
    </source>
</evidence>
<dbReference type="SUPFAM" id="SSF143631">
    <property type="entry name" value="ApbE-like"/>
    <property type="match status" value="1"/>
</dbReference>
<evidence type="ECO:0000313" key="13">
    <source>
        <dbReference type="EMBL" id="BBB90293.1"/>
    </source>
</evidence>
<feature type="binding site" evidence="11">
    <location>
        <position position="294"/>
    </location>
    <ligand>
        <name>Mg(2+)</name>
        <dbReference type="ChEBI" id="CHEBI:18420"/>
    </ligand>
</feature>
<keyword evidence="6 10" id="KW-0274">FAD</keyword>
<dbReference type="Gene3D" id="3.10.520.10">
    <property type="entry name" value="ApbE-like domains"/>
    <property type="match status" value="1"/>
</dbReference>
<dbReference type="RefSeq" id="WP_232035665.1">
    <property type="nucleotide sequence ID" value="NZ_AP018449.1"/>
</dbReference>
<keyword evidence="4 10" id="KW-0808">Transferase</keyword>
<evidence type="ECO:0000256" key="6">
    <source>
        <dbReference type="ARBA" id="ARBA00022827"/>
    </source>
</evidence>
<keyword evidence="12" id="KW-0732">Signal</keyword>
<dbReference type="Proteomes" id="UP000276437">
    <property type="component" value="Chromosome"/>
</dbReference>
<comment type="cofactor">
    <cofactor evidence="11">
        <name>Mg(2+)</name>
        <dbReference type="ChEBI" id="CHEBI:18420"/>
    </cofactor>
    <cofactor evidence="11">
        <name>Mn(2+)</name>
        <dbReference type="ChEBI" id="CHEBI:29035"/>
    </cofactor>
    <text evidence="11">Magnesium. Can also use manganese.</text>
</comment>
<evidence type="ECO:0000256" key="2">
    <source>
        <dbReference type="ARBA" id="ARBA00016337"/>
    </source>
</evidence>
<comment type="similarity">
    <text evidence="10 12">Belongs to the ApbE family.</text>
</comment>
<keyword evidence="12" id="KW-0997">Cell inner membrane</keyword>
<dbReference type="GO" id="GO:0005886">
    <property type="term" value="C:plasma membrane"/>
    <property type="evidence" value="ECO:0007669"/>
    <property type="project" value="UniProtKB-SubCell"/>
</dbReference>
<evidence type="ECO:0000256" key="9">
    <source>
        <dbReference type="ARBA" id="ARBA00048540"/>
    </source>
</evidence>
<protein>
    <recommendedName>
        <fullName evidence="2 10">FAD:protein FMN transferase</fullName>
        <ecNumber evidence="1 10">2.7.1.180</ecNumber>
    </recommendedName>
    <alternativeName>
        <fullName evidence="8 10">Flavin transferase</fullName>
    </alternativeName>
</protein>
<dbReference type="InterPro" id="IPR003374">
    <property type="entry name" value="ApbE-like_sf"/>
</dbReference>
<feature type="signal peptide" evidence="12">
    <location>
        <begin position="1"/>
        <end position="21"/>
    </location>
</feature>
<dbReference type="InterPro" id="IPR024932">
    <property type="entry name" value="ApbE"/>
</dbReference>
<dbReference type="EC" id="2.7.1.180" evidence="1 10"/>
<feature type="binding site" evidence="11">
    <location>
        <position position="177"/>
    </location>
    <ligand>
        <name>Mg(2+)</name>
        <dbReference type="ChEBI" id="CHEBI:18420"/>
    </ligand>
</feature>
<evidence type="ECO:0000256" key="4">
    <source>
        <dbReference type="ARBA" id="ARBA00022679"/>
    </source>
</evidence>
<evidence type="ECO:0000313" key="14">
    <source>
        <dbReference type="Proteomes" id="UP000276437"/>
    </source>
</evidence>
<comment type="catalytic activity">
    <reaction evidence="9 10 12">
        <text>L-threonyl-[protein] + FAD = FMN-L-threonyl-[protein] + AMP + H(+)</text>
        <dbReference type="Rhea" id="RHEA:36847"/>
        <dbReference type="Rhea" id="RHEA-COMP:11060"/>
        <dbReference type="Rhea" id="RHEA-COMP:11061"/>
        <dbReference type="ChEBI" id="CHEBI:15378"/>
        <dbReference type="ChEBI" id="CHEBI:30013"/>
        <dbReference type="ChEBI" id="CHEBI:57692"/>
        <dbReference type="ChEBI" id="CHEBI:74257"/>
        <dbReference type="ChEBI" id="CHEBI:456215"/>
        <dbReference type="EC" id="2.7.1.180"/>
    </reaction>
</comment>
<evidence type="ECO:0000256" key="7">
    <source>
        <dbReference type="ARBA" id="ARBA00022842"/>
    </source>
</evidence>
<keyword evidence="3 10" id="KW-0285">Flavoprotein</keyword>
<dbReference type="PANTHER" id="PTHR30040">
    <property type="entry name" value="THIAMINE BIOSYNTHESIS LIPOPROTEIN APBE"/>
    <property type="match status" value="1"/>
</dbReference>
<evidence type="ECO:0000256" key="11">
    <source>
        <dbReference type="PIRSR" id="PIRSR006268-2"/>
    </source>
</evidence>